<proteinExistence type="predicted"/>
<evidence type="ECO:0000313" key="2">
    <source>
        <dbReference type="Proteomes" id="UP000198211"/>
    </source>
</evidence>
<dbReference type="Proteomes" id="UP000198211">
    <property type="component" value="Unassembled WGS sequence"/>
</dbReference>
<dbReference type="EMBL" id="NBNE01013596">
    <property type="protein sequence ID" value="OWY94968.1"/>
    <property type="molecule type" value="Genomic_DNA"/>
</dbReference>
<feature type="non-terminal residue" evidence="1">
    <location>
        <position position="1"/>
    </location>
</feature>
<dbReference type="AlphaFoldDB" id="A0A225UPR2"/>
<evidence type="ECO:0000313" key="1">
    <source>
        <dbReference type="EMBL" id="OWY94968.1"/>
    </source>
</evidence>
<comment type="caution">
    <text evidence="1">The sequence shown here is derived from an EMBL/GenBank/DDBJ whole genome shotgun (WGS) entry which is preliminary data.</text>
</comment>
<keyword evidence="2" id="KW-1185">Reference proteome</keyword>
<name>A0A225UPR2_9STRA</name>
<accession>A0A225UPR2</accession>
<dbReference type="OrthoDB" id="146233at2759"/>
<gene>
    <name evidence="1" type="ORF">PHMEG_00035162</name>
</gene>
<protein>
    <submittedName>
        <fullName evidence="1">Uncharacterized protein</fullName>
    </submittedName>
</protein>
<organism evidence="1 2">
    <name type="scientific">Phytophthora megakarya</name>
    <dbReference type="NCBI Taxonomy" id="4795"/>
    <lineage>
        <taxon>Eukaryota</taxon>
        <taxon>Sar</taxon>
        <taxon>Stramenopiles</taxon>
        <taxon>Oomycota</taxon>
        <taxon>Peronosporomycetes</taxon>
        <taxon>Peronosporales</taxon>
        <taxon>Peronosporaceae</taxon>
        <taxon>Phytophthora</taxon>
    </lineage>
</organism>
<sequence>HASECELRFDAALKSSHDTFEAATDLQAEWIERRLKAKVKVAVEAESKKL</sequence>
<reference evidence="2" key="1">
    <citation type="submission" date="2017-03" db="EMBL/GenBank/DDBJ databases">
        <title>Phytopthora megakarya and P. palmivora, two closely related causual agents of cacao black pod achieved similar genome size and gene model numbers by different mechanisms.</title>
        <authorList>
            <person name="Ali S."/>
            <person name="Shao J."/>
            <person name="Larry D.J."/>
            <person name="Kronmiller B."/>
            <person name="Shen D."/>
            <person name="Strem M.D."/>
            <person name="Melnick R.L."/>
            <person name="Guiltinan M.J."/>
            <person name="Tyler B.M."/>
            <person name="Meinhardt L.W."/>
            <person name="Bailey B.A."/>
        </authorList>
    </citation>
    <scope>NUCLEOTIDE SEQUENCE [LARGE SCALE GENOMIC DNA]</scope>
    <source>
        <strain evidence="2">zdho120</strain>
    </source>
</reference>